<dbReference type="EMBL" id="PFWL01000123">
    <property type="protein sequence ID" value="PJA55567.1"/>
    <property type="molecule type" value="Genomic_DNA"/>
</dbReference>
<protein>
    <submittedName>
        <fullName evidence="2">Uncharacterized protein</fullName>
    </submittedName>
</protein>
<dbReference type="Proteomes" id="UP000229647">
    <property type="component" value="Unassembled WGS sequence"/>
</dbReference>
<proteinExistence type="predicted"/>
<evidence type="ECO:0000313" key="2">
    <source>
        <dbReference type="EMBL" id="PJA55567.1"/>
    </source>
</evidence>
<gene>
    <name evidence="2" type="ORF">CO165_02855</name>
</gene>
<sequence>MLKTNIKKIFPAIGYVFAIFYLLSQVIPLIMFSLTTNLYQVKNVQLTISLLLILLMLILIILVIAIVKRKKWVYKVGLFIGVLSLVTFIISPEITDFLILLTGILILIYKKEFNY</sequence>
<feature type="transmembrane region" description="Helical" evidence="1">
    <location>
        <begin position="79"/>
        <end position="109"/>
    </location>
</feature>
<keyword evidence="1" id="KW-0472">Membrane</keyword>
<accession>A0A2M7XXV6</accession>
<keyword evidence="1" id="KW-0812">Transmembrane</keyword>
<dbReference type="AlphaFoldDB" id="A0A2M7XXV6"/>
<comment type="caution">
    <text evidence="2">The sequence shown here is derived from an EMBL/GenBank/DDBJ whole genome shotgun (WGS) entry which is preliminary data.</text>
</comment>
<reference evidence="3" key="1">
    <citation type="submission" date="2017-09" db="EMBL/GenBank/DDBJ databases">
        <title>Depth-based differentiation of microbial function through sediment-hosted aquifers and enrichment of novel symbionts in the deep terrestrial subsurface.</title>
        <authorList>
            <person name="Probst A.J."/>
            <person name="Ladd B."/>
            <person name="Jarett J.K."/>
            <person name="Geller-Mcgrath D.E."/>
            <person name="Sieber C.M.K."/>
            <person name="Emerson J.B."/>
            <person name="Anantharaman K."/>
            <person name="Thomas B.C."/>
            <person name="Malmstrom R."/>
            <person name="Stieglmeier M."/>
            <person name="Klingl A."/>
            <person name="Woyke T."/>
            <person name="Ryan C.M."/>
            <person name="Banfield J.F."/>
        </authorList>
    </citation>
    <scope>NUCLEOTIDE SEQUENCE [LARGE SCALE GENOMIC DNA]</scope>
</reference>
<organism evidence="2 3">
    <name type="scientific">Candidatus Roizmanbacteria bacterium CG_4_9_14_3_um_filter_33_18</name>
    <dbReference type="NCBI Taxonomy" id="1974841"/>
    <lineage>
        <taxon>Bacteria</taxon>
        <taxon>Candidatus Roizmaniibacteriota</taxon>
    </lineage>
</organism>
<feature type="transmembrane region" description="Helical" evidence="1">
    <location>
        <begin position="46"/>
        <end position="67"/>
    </location>
</feature>
<evidence type="ECO:0000256" key="1">
    <source>
        <dbReference type="SAM" id="Phobius"/>
    </source>
</evidence>
<feature type="transmembrane region" description="Helical" evidence="1">
    <location>
        <begin position="12"/>
        <end position="34"/>
    </location>
</feature>
<name>A0A2M7XXV6_9BACT</name>
<keyword evidence="1" id="KW-1133">Transmembrane helix</keyword>
<evidence type="ECO:0000313" key="3">
    <source>
        <dbReference type="Proteomes" id="UP000229647"/>
    </source>
</evidence>